<evidence type="ECO:0000313" key="9">
    <source>
        <dbReference type="EMBL" id="KAG5644126.1"/>
    </source>
</evidence>
<sequence>MSVAGPAAAALAALTAEQITFIQTLPKAELHAHLNGSIPITVLQELAREYLASGSSSSSSNLSNDAIRAGIDKMLDGPALDEISDFFTLFPAIYAVTSTPSALARVTRAVLSSFLHGDDPQCAYLELRTTPRESNEMTREQYLRVVLAELGPYARARRAGLIVSLDRRMDEDVLRECLDLAKLLKSEGEPVVGVDLCGDPLAGDMTVFQTYFEEAKAAGLGVTLHIAETVVTDVVPQLQNRLVARLSSYQALPQTQASNCHLCM</sequence>
<dbReference type="EMBL" id="JABCKV010000082">
    <property type="protein sequence ID" value="KAG5644126.1"/>
    <property type="molecule type" value="Genomic_DNA"/>
</dbReference>
<protein>
    <recommendedName>
        <fullName evidence="8">Adenosine deaminase domain-containing protein</fullName>
    </recommendedName>
</protein>
<comment type="caution">
    <text evidence="9">The sequence shown here is derived from an EMBL/GenBank/DDBJ whole genome shotgun (WGS) entry which is preliminary data.</text>
</comment>
<dbReference type="InterPro" id="IPR032466">
    <property type="entry name" value="Metal_Hydrolase"/>
</dbReference>
<comment type="catalytic activity">
    <reaction evidence="7">
        <text>N(6)-methyl-AMP + H2O + H(+) = IMP + methylamine</text>
        <dbReference type="Rhea" id="RHEA:16001"/>
        <dbReference type="ChEBI" id="CHEBI:15377"/>
        <dbReference type="ChEBI" id="CHEBI:15378"/>
        <dbReference type="ChEBI" id="CHEBI:58053"/>
        <dbReference type="ChEBI" id="CHEBI:59338"/>
        <dbReference type="ChEBI" id="CHEBI:144842"/>
    </reaction>
    <physiologicalReaction direction="left-to-right" evidence="7">
        <dbReference type="Rhea" id="RHEA:16002"/>
    </physiologicalReaction>
</comment>
<evidence type="ECO:0000256" key="3">
    <source>
        <dbReference type="ARBA" id="ARBA00022723"/>
    </source>
</evidence>
<dbReference type="Gene3D" id="3.20.20.140">
    <property type="entry name" value="Metal-dependent hydrolases"/>
    <property type="match status" value="1"/>
</dbReference>
<dbReference type="Proteomes" id="UP000775547">
    <property type="component" value="Unassembled WGS sequence"/>
</dbReference>
<gene>
    <name evidence="9" type="ORF">DXG03_009073</name>
</gene>
<dbReference type="Pfam" id="PF00962">
    <property type="entry name" value="A_deaminase"/>
    <property type="match status" value="1"/>
</dbReference>
<evidence type="ECO:0000256" key="1">
    <source>
        <dbReference type="ARBA" id="ARBA00001947"/>
    </source>
</evidence>
<dbReference type="InterPro" id="IPR006330">
    <property type="entry name" value="Ado/ade_deaminase"/>
</dbReference>
<evidence type="ECO:0000259" key="8">
    <source>
        <dbReference type="Pfam" id="PF00962"/>
    </source>
</evidence>
<proteinExistence type="inferred from homology"/>
<dbReference type="GO" id="GO:0046872">
    <property type="term" value="F:metal ion binding"/>
    <property type="evidence" value="ECO:0007669"/>
    <property type="project" value="UniProtKB-KW"/>
</dbReference>
<keyword evidence="4" id="KW-0378">Hydrolase</keyword>
<comment type="similarity">
    <text evidence="2">Belongs to the metallo-dependent hydrolases superfamily. Adenosine and AMP deaminases family.</text>
</comment>
<keyword evidence="3" id="KW-0479">Metal-binding</keyword>
<dbReference type="SUPFAM" id="SSF51556">
    <property type="entry name" value="Metallo-dependent hydrolases"/>
    <property type="match status" value="1"/>
</dbReference>
<dbReference type="GO" id="GO:0046103">
    <property type="term" value="P:inosine biosynthetic process"/>
    <property type="evidence" value="ECO:0007669"/>
    <property type="project" value="TreeGrafter"/>
</dbReference>
<keyword evidence="5" id="KW-0862">Zinc</keyword>
<keyword evidence="6" id="KW-0546">Nucleotide metabolism</keyword>
<evidence type="ECO:0000313" key="10">
    <source>
        <dbReference type="Proteomes" id="UP000775547"/>
    </source>
</evidence>
<accession>A0A9P7KA26</accession>
<dbReference type="InterPro" id="IPR001365">
    <property type="entry name" value="A_deaminase_dom"/>
</dbReference>
<dbReference type="AlphaFoldDB" id="A0A9P7KA26"/>
<dbReference type="PANTHER" id="PTHR11409:SF42">
    <property type="entry name" value="ADENOSINE DEAMINASE-LIKE PROTEIN"/>
    <property type="match status" value="1"/>
</dbReference>
<evidence type="ECO:0000256" key="7">
    <source>
        <dbReference type="ARBA" id="ARBA00048787"/>
    </source>
</evidence>
<comment type="cofactor">
    <cofactor evidence="1">
        <name>Zn(2+)</name>
        <dbReference type="ChEBI" id="CHEBI:29105"/>
    </cofactor>
</comment>
<organism evidence="9 10">
    <name type="scientific">Asterophora parasitica</name>
    <dbReference type="NCBI Taxonomy" id="117018"/>
    <lineage>
        <taxon>Eukaryota</taxon>
        <taxon>Fungi</taxon>
        <taxon>Dikarya</taxon>
        <taxon>Basidiomycota</taxon>
        <taxon>Agaricomycotina</taxon>
        <taxon>Agaricomycetes</taxon>
        <taxon>Agaricomycetidae</taxon>
        <taxon>Agaricales</taxon>
        <taxon>Tricholomatineae</taxon>
        <taxon>Lyophyllaceae</taxon>
        <taxon>Asterophora</taxon>
    </lineage>
</organism>
<dbReference type="PANTHER" id="PTHR11409">
    <property type="entry name" value="ADENOSINE DEAMINASE"/>
    <property type="match status" value="1"/>
</dbReference>
<reference evidence="9" key="2">
    <citation type="submission" date="2021-10" db="EMBL/GenBank/DDBJ databases">
        <title>Phylogenomics reveals ancestral predisposition of the termite-cultivated fungus Termitomyces towards a domesticated lifestyle.</title>
        <authorList>
            <person name="Auxier B."/>
            <person name="Grum-Grzhimaylo A."/>
            <person name="Cardenas M.E."/>
            <person name="Lodge J.D."/>
            <person name="Laessoe T."/>
            <person name="Pedersen O."/>
            <person name="Smith M.E."/>
            <person name="Kuyper T.W."/>
            <person name="Franco-Molano E.A."/>
            <person name="Baroni T.J."/>
            <person name="Aanen D.K."/>
        </authorList>
    </citation>
    <scope>NUCLEOTIDE SEQUENCE</scope>
    <source>
        <strain evidence="9">AP01</strain>
        <tissue evidence="9">Mycelium</tissue>
    </source>
</reference>
<evidence type="ECO:0000256" key="6">
    <source>
        <dbReference type="ARBA" id="ARBA00023080"/>
    </source>
</evidence>
<keyword evidence="10" id="KW-1185">Reference proteome</keyword>
<dbReference type="OrthoDB" id="272271at2759"/>
<name>A0A9P7KA26_9AGAR</name>
<evidence type="ECO:0000256" key="4">
    <source>
        <dbReference type="ARBA" id="ARBA00022801"/>
    </source>
</evidence>
<evidence type="ECO:0000256" key="5">
    <source>
        <dbReference type="ARBA" id="ARBA00022833"/>
    </source>
</evidence>
<dbReference type="GO" id="GO:0006154">
    <property type="term" value="P:adenosine catabolic process"/>
    <property type="evidence" value="ECO:0007669"/>
    <property type="project" value="TreeGrafter"/>
</dbReference>
<dbReference type="GO" id="GO:0009117">
    <property type="term" value="P:nucleotide metabolic process"/>
    <property type="evidence" value="ECO:0007669"/>
    <property type="project" value="UniProtKB-KW"/>
</dbReference>
<feature type="domain" description="Adenosine deaminase" evidence="8">
    <location>
        <begin position="26"/>
        <end position="237"/>
    </location>
</feature>
<reference evidence="9" key="1">
    <citation type="submission" date="2020-07" db="EMBL/GenBank/DDBJ databases">
        <authorList>
            <person name="Nieuwenhuis M."/>
            <person name="Van De Peppel L.J.J."/>
        </authorList>
    </citation>
    <scope>NUCLEOTIDE SEQUENCE</scope>
    <source>
        <strain evidence="9">AP01</strain>
        <tissue evidence="9">Mycelium</tissue>
    </source>
</reference>
<dbReference type="GO" id="GO:0004000">
    <property type="term" value="F:adenosine deaminase activity"/>
    <property type="evidence" value="ECO:0007669"/>
    <property type="project" value="TreeGrafter"/>
</dbReference>
<evidence type="ECO:0000256" key="2">
    <source>
        <dbReference type="ARBA" id="ARBA00006676"/>
    </source>
</evidence>